<reference evidence="10 11" key="1">
    <citation type="submission" date="2024-09" db="EMBL/GenBank/DDBJ databases">
        <authorList>
            <person name="Sun Q."/>
            <person name="Mori K."/>
        </authorList>
    </citation>
    <scope>NUCLEOTIDE SEQUENCE [LARGE SCALE GENOMIC DNA]</scope>
    <source>
        <strain evidence="10 11">JCM 11683</strain>
    </source>
</reference>
<name>A0ABV5X592_9MICO</name>
<dbReference type="InterPro" id="IPR009075">
    <property type="entry name" value="AcylCo_DH/oxidase_C"/>
</dbReference>
<proteinExistence type="inferred from homology"/>
<dbReference type="InterPro" id="IPR052904">
    <property type="entry name" value="Acyl-CoA_dehydrogenase-like"/>
</dbReference>
<dbReference type="Gene3D" id="1.20.140.10">
    <property type="entry name" value="Butyryl-CoA Dehydrogenase, subunit A, domain 3"/>
    <property type="match status" value="1"/>
</dbReference>
<sequence>MTTDHRQPAASGHQTHAVFNQAPQRTDIDEYLSNAALVDAVSAFAPSADISTLEEIGELIGSSEYQRDAELANIYTPVLHTHDRWGNRIDDIEFHPAYHRVIADSLERSTHSLAWNRADEGVEAERAARSFLFSQIEPGHGCPVSMTHAAVASLQFDSELAEFWIPRATYAGYDPRRIDPAEKDAVTFGMAMTEKQGGSDVRANTTQAVASQDGTYRLTGHKWFCSAPQSDAFLVLARLPEGVSCFLVPRILPGGELNVFRIQRLKNKLGNKSNASSEIEMDETVGWLLGEPGRGVRSIIEMVSRTRLDCVIGSAAGMRQGVAEAAWHTRHRSAFGARLVDQPLMRSVIADLQLEAEAATWSALHLASLYERPQDDSETAEAAALRRLTTAVAKYWVCKRGPEHAYESLECLGGNGYTEDFPLARRYREQPVLAVWEGSGNVIVLDVLRALAREPDAAKAFLAFLETGLGSDGAYDQAYEQLVRGLTKAQEVLSGDKSPDAVASLQASGRVLVEQMAVLYQSAVLRAHASPETAAAFVTARLGSDRGREYGALPVGVSVDLLVERA</sequence>
<feature type="domain" description="Adaptive response protein AidB N-terminal" evidence="9">
    <location>
        <begin position="20"/>
        <end position="175"/>
    </location>
</feature>
<dbReference type="InterPro" id="IPR006089">
    <property type="entry name" value="Acyl-CoA_DH_CS"/>
</dbReference>
<keyword evidence="11" id="KW-1185">Reference proteome</keyword>
<evidence type="ECO:0000256" key="3">
    <source>
        <dbReference type="ARBA" id="ARBA00022630"/>
    </source>
</evidence>
<dbReference type="SUPFAM" id="SSF47203">
    <property type="entry name" value="Acyl-CoA dehydrogenase C-terminal domain-like"/>
    <property type="match status" value="1"/>
</dbReference>
<evidence type="ECO:0000256" key="2">
    <source>
        <dbReference type="ARBA" id="ARBA00009347"/>
    </source>
</evidence>
<keyword evidence="3 5" id="KW-0285">Flavoprotein</keyword>
<dbReference type="InterPro" id="IPR009100">
    <property type="entry name" value="AcylCoA_DH/oxidase_NM_dom_sf"/>
</dbReference>
<dbReference type="RefSeq" id="WP_376841494.1">
    <property type="nucleotide sequence ID" value="NZ_JBHMAU010000120.1"/>
</dbReference>
<dbReference type="SUPFAM" id="SSF56645">
    <property type="entry name" value="Acyl-CoA dehydrogenase NM domain-like"/>
    <property type="match status" value="1"/>
</dbReference>
<evidence type="ECO:0000259" key="7">
    <source>
        <dbReference type="Pfam" id="PF00441"/>
    </source>
</evidence>
<feature type="domain" description="Acyl-CoA dehydrogenase/oxidase C-terminal" evidence="7">
    <location>
        <begin position="293"/>
        <end position="451"/>
    </location>
</feature>
<evidence type="ECO:0000259" key="9">
    <source>
        <dbReference type="Pfam" id="PF18158"/>
    </source>
</evidence>
<evidence type="ECO:0000313" key="11">
    <source>
        <dbReference type="Proteomes" id="UP001589707"/>
    </source>
</evidence>
<dbReference type="Pfam" id="PF00441">
    <property type="entry name" value="Acyl-CoA_dh_1"/>
    <property type="match status" value="1"/>
</dbReference>
<dbReference type="Pfam" id="PF18158">
    <property type="entry name" value="AidB_N"/>
    <property type="match status" value="1"/>
</dbReference>
<dbReference type="Gene3D" id="2.40.110.20">
    <property type="match status" value="1"/>
</dbReference>
<evidence type="ECO:0000256" key="4">
    <source>
        <dbReference type="ARBA" id="ARBA00022827"/>
    </source>
</evidence>
<evidence type="ECO:0000313" key="10">
    <source>
        <dbReference type="EMBL" id="MFB9777519.1"/>
    </source>
</evidence>
<dbReference type="PANTHER" id="PTHR42707:SF3">
    <property type="entry name" value="ACYL-COA DEHYDROGENASE AIDB-RELATED"/>
    <property type="match status" value="1"/>
</dbReference>
<evidence type="ECO:0000256" key="5">
    <source>
        <dbReference type="RuleBase" id="RU362125"/>
    </source>
</evidence>
<evidence type="ECO:0000259" key="8">
    <source>
        <dbReference type="Pfam" id="PF02770"/>
    </source>
</evidence>
<dbReference type="InterPro" id="IPR041504">
    <property type="entry name" value="AidB_N"/>
</dbReference>
<dbReference type="Proteomes" id="UP001589707">
    <property type="component" value="Unassembled WGS sequence"/>
</dbReference>
<dbReference type="PROSITE" id="PS00073">
    <property type="entry name" value="ACYL_COA_DH_2"/>
    <property type="match status" value="1"/>
</dbReference>
<dbReference type="InterPro" id="IPR036250">
    <property type="entry name" value="AcylCo_DH-like_C"/>
</dbReference>
<dbReference type="EMBL" id="JBHMAU010000120">
    <property type="protein sequence ID" value="MFB9777519.1"/>
    <property type="molecule type" value="Genomic_DNA"/>
</dbReference>
<keyword evidence="4 5" id="KW-0274">FAD</keyword>
<comment type="cofactor">
    <cofactor evidence="1 5">
        <name>FAD</name>
        <dbReference type="ChEBI" id="CHEBI:57692"/>
    </cofactor>
</comment>
<accession>A0ABV5X592</accession>
<comment type="caution">
    <text evidence="10">The sequence shown here is derived from an EMBL/GenBank/DDBJ whole genome shotgun (WGS) entry which is preliminary data.</text>
</comment>
<keyword evidence="5" id="KW-0560">Oxidoreductase</keyword>
<comment type="similarity">
    <text evidence="2 5">Belongs to the acyl-CoA dehydrogenase family.</text>
</comment>
<dbReference type="Gene3D" id="6.10.250.600">
    <property type="match status" value="1"/>
</dbReference>
<feature type="region of interest" description="Disordered" evidence="6">
    <location>
        <begin position="1"/>
        <end position="20"/>
    </location>
</feature>
<dbReference type="Pfam" id="PF02770">
    <property type="entry name" value="Acyl-CoA_dh_M"/>
    <property type="match status" value="1"/>
</dbReference>
<dbReference type="PANTHER" id="PTHR42707">
    <property type="entry name" value="ACYL-COA DEHYDROGENASE"/>
    <property type="match status" value="1"/>
</dbReference>
<organism evidence="10 11">
    <name type="scientific">Brevibacterium otitidis</name>
    <dbReference type="NCBI Taxonomy" id="53364"/>
    <lineage>
        <taxon>Bacteria</taxon>
        <taxon>Bacillati</taxon>
        <taxon>Actinomycetota</taxon>
        <taxon>Actinomycetes</taxon>
        <taxon>Micrococcales</taxon>
        <taxon>Brevibacteriaceae</taxon>
        <taxon>Brevibacterium</taxon>
    </lineage>
</organism>
<feature type="domain" description="Acyl-CoA oxidase/dehydrogenase middle" evidence="8">
    <location>
        <begin position="189"/>
        <end position="283"/>
    </location>
</feature>
<evidence type="ECO:0000256" key="1">
    <source>
        <dbReference type="ARBA" id="ARBA00001974"/>
    </source>
</evidence>
<protein>
    <submittedName>
        <fullName evidence="10">Acyl-CoA dehydrogenase family protein</fullName>
    </submittedName>
</protein>
<gene>
    <name evidence="10" type="ORF">ACFFN1_14160</name>
</gene>
<evidence type="ECO:0000256" key="6">
    <source>
        <dbReference type="SAM" id="MobiDB-lite"/>
    </source>
</evidence>
<dbReference type="InterPro" id="IPR006091">
    <property type="entry name" value="Acyl-CoA_Oxase/DH_mid-dom"/>
</dbReference>